<gene>
    <name evidence="2" type="ORF">AU468_00040</name>
</gene>
<proteinExistence type="predicted"/>
<reference evidence="3" key="1">
    <citation type="submission" date="2015-12" db="EMBL/GenBank/DDBJ databases">
        <authorList>
            <person name="Lodha T.D."/>
            <person name="Chintalapati S."/>
            <person name="Chintalapati V.R."/>
            <person name="Sravanthi T."/>
        </authorList>
    </citation>
    <scope>NUCLEOTIDE SEQUENCE [LARGE SCALE GENOMIC DNA]</scope>
    <source>
        <strain evidence="3">JC133</strain>
    </source>
</reference>
<dbReference type="OrthoDB" id="9807542at2"/>
<accession>A0A2S4K1G0</accession>
<comment type="caution">
    <text evidence="2">The sequence shown here is derived from an EMBL/GenBank/DDBJ whole genome shotgun (WGS) entry which is preliminary data.</text>
</comment>
<dbReference type="Gene3D" id="3.10.400.10">
    <property type="entry name" value="Sulfate adenylyltransferase"/>
    <property type="match status" value="1"/>
</dbReference>
<evidence type="ECO:0000313" key="2">
    <source>
        <dbReference type="EMBL" id="POR05603.1"/>
    </source>
</evidence>
<feature type="domain" description="ASCH" evidence="1">
    <location>
        <begin position="30"/>
        <end position="153"/>
    </location>
</feature>
<name>A0A2S4K1G0_9SPIO</name>
<dbReference type="RefSeq" id="WP_103678951.1">
    <property type="nucleotide sequence ID" value="NZ_LPWH01000001.1"/>
</dbReference>
<dbReference type="AlphaFoldDB" id="A0A2S4K1G0"/>
<keyword evidence="3" id="KW-1185">Reference proteome</keyword>
<dbReference type="InterPro" id="IPR007374">
    <property type="entry name" value="ASCH_domain"/>
</dbReference>
<dbReference type="InterPro" id="IPR015947">
    <property type="entry name" value="PUA-like_sf"/>
</dbReference>
<dbReference type="SUPFAM" id="SSF88697">
    <property type="entry name" value="PUA domain-like"/>
    <property type="match status" value="1"/>
</dbReference>
<dbReference type="Proteomes" id="UP000237350">
    <property type="component" value="Unassembled WGS sequence"/>
</dbReference>
<dbReference type="PANTHER" id="PTHR39203:SF1">
    <property type="entry name" value="CYTOPLASMIC PROTEIN"/>
    <property type="match status" value="1"/>
</dbReference>
<evidence type="ECO:0000313" key="3">
    <source>
        <dbReference type="Proteomes" id="UP000237350"/>
    </source>
</evidence>
<organism evidence="2 3">
    <name type="scientific">Alkalispirochaeta sphaeroplastigenens</name>
    <dbReference type="NCBI Taxonomy" id="1187066"/>
    <lineage>
        <taxon>Bacteria</taxon>
        <taxon>Pseudomonadati</taxon>
        <taxon>Spirochaetota</taxon>
        <taxon>Spirochaetia</taxon>
        <taxon>Spirochaetales</taxon>
        <taxon>Spirochaetaceae</taxon>
        <taxon>Alkalispirochaeta</taxon>
    </lineage>
</organism>
<dbReference type="EMBL" id="LPWH01000001">
    <property type="protein sequence ID" value="POR05603.1"/>
    <property type="molecule type" value="Genomic_DNA"/>
</dbReference>
<dbReference type="PANTHER" id="PTHR39203">
    <property type="entry name" value="CYTOPLASMIC PROTEIN-RELATED"/>
    <property type="match status" value="1"/>
</dbReference>
<protein>
    <submittedName>
        <fullName evidence="2">RNA-binding protein</fullName>
    </submittedName>
</protein>
<evidence type="ECO:0000259" key="1">
    <source>
        <dbReference type="SMART" id="SM01022"/>
    </source>
</evidence>
<dbReference type="SMART" id="SM01022">
    <property type="entry name" value="ASCH"/>
    <property type="match status" value="1"/>
</dbReference>
<sequence length="170" mass="19531">MNKHHREYANQYLQLLSREERERIPRITAEHFCNDQYNADECARLVNEGIKRATSSLAGAYRIEGDPFPERGSLLVVLDWHQEPVCIVRITEVSICPFHEVTGEFAAAEGEGDGSYRWWRETHSAVFSQCAQELGIEFNESSEVVLERFEKVYPLSPRTPSFKAARATPR</sequence>
<dbReference type="InterPro" id="IPR009326">
    <property type="entry name" value="DUF984"/>
</dbReference>
<dbReference type="Pfam" id="PF04266">
    <property type="entry name" value="ASCH"/>
    <property type="match status" value="1"/>
</dbReference>
<dbReference type="PIRSF" id="PIRSF021320">
    <property type="entry name" value="DUF984"/>
    <property type="match status" value="1"/>
</dbReference>
<dbReference type="CDD" id="cd06553">
    <property type="entry name" value="ASCH_Ef3133_like"/>
    <property type="match status" value="1"/>
</dbReference>